<comment type="caution">
    <text evidence="4">The sequence shown here is derived from an EMBL/GenBank/DDBJ whole genome shotgun (WGS) entry which is preliminary data.</text>
</comment>
<dbReference type="AlphaFoldDB" id="A0A0A6WY34"/>
<feature type="domain" description="Histidine kinase" evidence="3">
    <location>
        <begin position="186"/>
        <end position="401"/>
    </location>
</feature>
<keyword evidence="2" id="KW-0175">Coiled coil</keyword>
<keyword evidence="1 4" id="KW-0418">Kinase</keyword>
<evidence type="ECO:0000256" key="2">
    <source>
        <dbReference type="SAM" id="Coils"/>
    </source>
</evidence>
<dbReference type="PANTHER" id="PTHR43102:SF2">
    <property type="entry name" value="GAF DOMAIN-CONTAINING PROTEIN"/>
    <property type="match status" value="1"/>
</dbReference>
<dbReference type="SMART" id="SM00387">
    <property type="entry name" value="HATPase_c"/>
    <property type="match status" value="1"/>
</dbReference>
<dbReference type="eggNOG" id="COG2205">
    <property type="taxonomic scope" value="Bacteria"/>
</dbReference>
<evidence type="ECO:0000259" key="3">
    <source>
        <dbReference type="PROSITE" id="PS50109"/>
    </source>
</evidence>
<dbReference type="SMART" id="SM00065">
    <property type="entry name" value="GAF"/>
    <property type="match status" value="1"/>
</dbReference>
<dbReference type="Proteomes" id="UP000054537">
    <property type="component" value="Unassembled WGS sequence"/>
</dbReference>
<dbReference type="InterPro" id="IPR003594">
    <property type="entry name" value="HATPase_dom"/>
</dbReference>
<protein>
    <submittedName>
        <fullName evidence="4">Histidine kinase</fullName>
    </submittedName>
</protein>
<dbReference type="Pfam" id="PF02518">
    <property type="entry name" value="HATPase_c"/>
    <property type="match status" value="1"/>
</dbReference>
<organism evidence="4 5">
    <name type="scientific">Actinoplanes utahensis</name>
    <dbReference type="NCBI Taxonomy" id="1869"/>
    <lineage>
        <taxon>Bacteria</taxon>
        <taxon>Bacillati</taxon>
        <taxon>Actinomycetota</taxon>
        <taxon>Actinomycetes</taxon>
        <taxon>Micromonosporales</taxon>
        <taxon>Micromonosporaceae</taxon>
        <taxon>Actinoplanes</taxon>
    </lineage>
</organism>
<dbReference type="Pfam" id="PF01590">
    <property type="entry name" value="GAF"/>
    <property type="match status" value="1"/>
</dbReference>
<dbReference type="InterPro" id="IPR036890">
    <property type="entry name" value="HATPase_C_sf"/>
</dbReference>
<feature type="coiled-coil region" evidence="2">
    <location>
        <begin position="159"/>
        <end position="186"/>
    </location>
</feature>
<name>A0A0A6WY34_ACTUT</name>
<dbReference type="InterPro" id="IPR005467">
    <property type="entry name" value="His_kinase_dom"/>
</dbReference>
<proteinExistence type="predicted"/>
<dbReference type="eggNOG" id="COG2203">
    <property type="taxonomic scope" value="Bacteria"/>
</dbReference>
<sequence>MKAPLPDNEIERLAALYSLDILDSPPEKDFDDIVALAAGVCETPVALVNLVDADRQWAKARTGSEVAETARDISFCAHAILGRDLLVVPDAREDGRFADNPSVTAENGIRFYAGAPLMTTDGFALGTLCVMDTVPRRLDVEQQQALRALARQVTAQLELRRYAFALANTTARLQELERRKDDLAGLVGGELRSSLRLMSSYLDRLGDTGYHDMEMADLVARATAAHVRGFRELIDHLTTMAEAGLGGDSLHMRQCDLTRVTQRAVEAVRPIAASKHIWILNQAGGPSLPIIADPVRLEQVLTHLLFAAVKYTPEGGRVRVGTEMESGPTVRLDDMDLPDGMRPDLFPHLYYGAIANPADMPGPDRGLAVAKRILDAHHATVALSDRPGDGTSLHVVFPYAELSPAELIRDLAVA</sequence>
<dbReference type="InterPro" id="IPR029016">
    <property type="entry name" value="GAF-like_dom_sf"/>
</dbReference>
<dbReference type="PANTHER" id="PTHR43102">
    <property type="entry name" value="SLR1143 PROTEIN"/>
    <property type="match status" value="1"/>
</dbReference>
<reference evidence="4 5" key="1">
    <citation type="submission" date="2014-10" db="EMBL/GenBank/DDBJ databases">
        <title>Draft genome sequence of Actinoplanes utahensis NRRL 12052.</title>
        <authorList>
            <person name="Velasco-Bucheli B."/>
            <person name="del Cerro C."/>
            <person name="Hormigo D."/>
            <person name="Garcia J.L."/>
            <person name="Acebal C."/>
            <person name="Arroyo M."/>
            <person name="de la Mata I."/>
        </authorList>
    </citation>
    <scope>NUCLEOTIDE SEQUENCE [LARGE SCALE GENOMIC DNA]</scope>
    <source>
        <strain evidence="4 5">NRRL 12052</strain>
    </source>
</reference>
<evidence type="ECO:0000313" key="4">
    <source>
        <dbReference type="EMBL" id="KHD72637.1"/>
    </source>
</evidence>
<dbReference type="EMBL" id="JRTT01000137">
    <property type="protein sequence ID" value="KHD72637.1"/>
    <property type="molecule type" value="Genomic_DNA"/>
</dbReference>
<dbReference type="RefSeq" id="WP_043533321.1">
    <property type="nucleotide sequence ID" value="NZ_BAABKU010000003.1"/>
</dbReference>
<dbReference type="SUPFAM" id="SSF55874">
    <property type="entry name" value="ATPase domain of HSP90 chaperone/DNA topoisomerase II/histidine kinase"/>
    <property type="match status" value="1"/>
</dbReference>
<evidence type="ECO:0000256" key="1">
    <source>
        <dbReference type="ARBA" id="ARBA00022777"/>
    </source>
</evidence>
<dbReference type="InterPro" id="IPR003018">
    <property type="entry name" value="GAF"/>
</dbReference>
<accession>A0A0A6WY34</accession>
<dbReference type="STRING" id="1869.MB27_40105"/>
<dbReference type="SUPFAM" id="SSF55781">
    <property type="entry name" value="GAF domain-like"/>
    <property type="match status" value="1"/>
</dbReference>
<dbReference type="Gene3D" id="3.30.450.40">
    <property type="match status" value="1"/>
</dbReference>
<keyword evidence="5" id="KW-1185">Reference proteome</keyword>
<keyword evidence="1 4" id="KW-0808">Transferase</keyword>
<dbReference type="GO" id="GO:0016301">
    <property type="term" value="F:kinase activity"/>
    <property type="evidence" value="ECO:0007669"/>
    <property type="project" value="UniProtKB-KW"/>
</dbReference>
<dbReference type="OrthoDB" id="3288697at2"/>
<dbReference type="PROSITE" id="PS50109">
    <property type="entry name" value="HIS_KIN"/>
    <property type="match status" value="1"/>
</dbReference>
<gene>
    <name evidence="4" type="ORF">MB27_40105</name>
</gene>
<evidence type="ECO:0000313" key="5">
    <source>
        <dbReference type="Proteomes" id="UP000054537"/>
    </source>
</evidence>
<dbReference type="Gene3D" id="3.30.565.10">
    <property type="entry name" value="Histidine kinase-like ATPase, C-terminal domain"/>
    <property type="match status" value="1"/>
</dbReference>